<dbReference type="EMBL" id="JAULSC010000001">
    <property type="protein sequence ID" value="MDO3394299.1"/>
    <property type="molecule type" value="Genomic_DNA"/>
</dbReference>
<feature type="transmembrane region" description="Helical" evidence="7">
    <location>
        <begin position="44"/>
        <end position="66"/>
    </location>
</feature>
<keyword evidence="3" id="KW-1003">Cell membrane</keyword>
<evidence type="ECO:0000256" key="4">
    <source>
        <dbReference type="ARBA" id="ARBA00022692"/>
    </source>
</evidence>
<dbReference type="InterPro" id="IPR000620">
    <property type="entry name" value="EamA_dom"/>
</dbReference>
<feature type="transmembrane region" description="Helical" evidence="7">
    <location>
        <begin position="193"/>
        <end position="213"/>
    </location>
</feature>
<feature type="transmembrane region" description="Helical" evidence="7">
    <location>
        <begin position="163"/>
        <end position="181"/>
    </location>
</feature>
<evidence type="ECO:0000259" key="8">
    <source>
        <dbReference type="Pfam" id="PF00892"/>
    </source>
</evidence>
<feature type="domain" description="EamA" evidence="8">
    <location>
        <begin position="165"/>
        <end position="297"/>
    </location>
</feature>
<protein>
    <submittedName>
        <fullName evidence="9">DMT family transporter</fullName>
    </submittedName>
</protein>
<feature type="transmembrane region" description="Helical" evidence="7">
    <location>
        <begin position="255"/>
        <end position="273"/>
    </location>
</feature>
<keyword evidence="5 7" id="KW-1133">Transmembrane helix</keyword>
<dbReference type="Proteomes" id="UP001168363">
    <property type="component" value="Unassembled WGS sequence"/>
</dbReference>
<accession>A0ABT8TK10</accession>
<proteinExistence type="inferred from homology"/>
<feature type="transmembrane region" description="Helical" evidence="7">
    <location>
        <begin position="78"/>
        <end position="96"/>
    </location>
</feature>
<dbReference type="SUPFAM" id="SSF103481">
    <property type="entry name" value="Multidrug resistance efflux transporter EmrE"/>
    <property type="match status" value="2"/>
</dbReference>
<comment type="subcellular location">
    <subcellularLocation>
        <location evidence="1">Cell membrane</location>
        <topology evidence="1">Multi-pass membrane protein</topology>
    </subcellularLocation>
</comment>
<comment type="caution">
    <text evidence="9">The sequence shown here is derived from an EMBL/GenBank/DDBJ whole genome shotgun (WGS) entry which is preliminary data.</text>
</comment>
<organism evidence="9 10">
    <name type="scientific">Nocardioides cremeus</name>
    <dbReference type="NCBI Taxonomy" id="3058044"/>
    <lineage>
        <taxon>Bacteria</taxon>
        <taxon>Bacillati</taxon>
        <taxon>Actinomycetota</taxon>
        <taxon>Actinomycetes</taxon>
        <taxon>Propionibacteriales</taxon>
        <taxon>Nocardioidaceae</taxon>
        <taxon>Nocardioides</taxon>
    </lineage>
</organism>
<dbReference type="Pfam" id="PF00892">
    <property type="entry name" value="EamA"/>
    <property type="match status" value="2"/>
</dbReference>
<feature type="domain" description="EamA" evidence="8">
    <location>
        <begin position="10"/>
        <end position="149"/>
    </location>
</feature>
<evidence type="ECO:0000313" key="10">
    <source>
        <dbReference type="Proteomes" id="UP001168363"/>
    </source>
</evidence>
<dbReference type="PANTHER" id="PTHR32322">
    <property type="entry name" value="INNER MEMBRANE TRANSPORTER"/>
    <property type="match status" value="1"/>
</dbReference>
<evidence type="ECO:0000256" key="3">
    <source>
        <dbReference type="ARBA" id="ARBA00022475"/>
    </source>
</evidence>
<evidence type="ECO:0000256" key="7">
    <source>
        <dbReference type="SAM" id="Phobius"/>
    </source>
</evidence>
<reference evidence="9" key="1">
    <citation type="submission" date="2023-06" db="EMBL/GenBank/DDBJ databases">
        <title>Genome sequence of Nocardioides sp. SOB44.</title>
        <authorList>
            <person name="Zhang G."/>
        </authorList>
    </citation>
    <scope>NUCLEOTIDE SEQUENCE</scope>
    <source>
        <strain evidence="9">SOB44</strain>
    </source>
</reference>
<evidence type="ECO:0000256" key="5">
    <source>
        <dbReference type="ARBA" id="ARBA00022989"/>
    </source>
</evidence>
<evidence type="ECO:0000313" key="9">
    <source>
        <dbReference type="EMBL" id="MDO3394299.1"/>
    </source>
</evidence>
<dbReference type="InterPro" id="IPR050638">
    <property type="entry name" value="AA-Vitamin_Transporters"/>
</dbReference>
<gene>
    <name evidence="9" type="ORF">QWJ41_01055</name>
</gene>
<comment type="similarity">
    <text evidence="2">Belongs to the EamA transporter family.</text>
</comment>
<evidence type="ECO:0000256" key="2">
    <source>
        <dbReference type="ARBA" id="ARBA00007362"/>
    </source>
</evidence>
<dbReference type="InterPro" id="IPR037185">
    <property type="entry name" value="EmrE-like"/>
</dbReference>
<keyword evidence="6 7" id="KW-0472">Membrane</keyword>
<evidence type="ECO:0000256" key="1">
    <source>
        <dbReference type="ARBA" id="ARBA00004651"/>
    </source>
</evidence>
<feature type="transmembrane region" description="Helical" evidence="7">
    <location>
        <begin position="102"/>
        <end position="120"/>
    </location>
</feature>
<feature type="transmembrane region" description="Helical" evidence="7">
    <location>
        <begin position="279"/>
        <end position="298"/>
    </location>
</feature>
<keyword evidence="10" id="KW-1185">Reference proteome</keyword>
<dbReference type="PANTHER" id="PTHR32322:SF18">
    <property type="entry name" value="S-ADENOSYLMETHIONINE_S-ADENOSYLHOMOCYSTEINE TRANSPORTER"/>
    <property type="match status" value="1"/>
</dbReference>
<evidence type="ECO:0000256" key="6">
    <source>
        <dbReference type="ARBA" id="ARBA00023136"/>
    </source>
</evidence>
<sequence>MTASRAGARWGVPQVALAAFLWGTGGLVVQLVRERVPMTVPTISAWRLGLALVALLVVVLAQRAGGRLLVLLRQRPRRVLAVGLATAGYQLLYFLAVTWAGVTVATVVSLGLAPVLLGVGEAVSARRVPGPTRLVVVASALAGLVLVSTATGHGGGAVGPRPAAGLAVAVAAGVLYALATGWGGDLARGTPPLVLTAATTGVGVLVLVPLAVLGGGPLLTADPGVLALLAYLGVFTMAAAYAAFYAGLRTTRGSTATLVTLVEPLSAAALAAVVLGERLAPTGLVGAALILAAVAGLARDEQGAVNAAAVAAGPTAALPGVPRRTDPG</sequence>
<name>A0ABT8TK10_9ACTN</name>
<keyword evidence="4 7" id="KW-0812">Transmembrane</keyword>
<dbReference type="RefSeq" id="WP_302705274.1">
    <property type="nucleotide sequence ID" value="NZ_JAULSC010000001.1"/>
</dbReference>
<feature type="transmembrane region" description="Helical" evidence="7">
    <location>
        <begin position="225"/>
        <end position="248"/>
    </location>
</feature>
<feature type="transmembrane region" description="Helical" evidence="7">
    <location>
        <begin position="12"/>
        <end position="32"/>
    </location>
</feature>
<feature type="transmembrane region" description="Helical" evidence="7">
    <location>
        <begin position="132"/>
        <end position="151"/>
    </location>
</feature>